<reference evidence="2" key="1">
    <citation type="submission" date="2005-06" db="EMBL/GenBank/DDBJ databases">
        <authorList>
            <person name="Mural R.J."/>
            <person name="Li P.W."/>
            <person name="Adams M.D."/>
            <person name="Amanatides P.G."/>
            <person name="Baden-Tillson H."/>
            <person name="Barnstead M."/>
            <person name="Chin S.H."/>
            <person name="Dew I."/>
            <person name="Evans C.A."/>
            <person name="Ferriera S."/>
            <person name="Flanigan M."/>
            <person name="Fosler C."/>
            <person name="Glodek A."/>
            <person name="Gu Z."/>
            <person name="Holt R.A."/>
            <person name="Jennings D."/>
            <person name="Kraft C.L."/>
            <person name="Lu F."/>
            <person name="Nguyen T."/>
            <person name="Nusskern D.R."/>
            <person name="Pfannkoch C.M."/>
            <person name="Sitter C."/>
            <person name="Sutton G.G."/>
            <person name="Venter J.C."/>
            <person name="Wang Z."/>
            <person name="Woodage T."/>
            <person name="Zheng X.H."/>
            <person name="Zhong F."/>
        </authorList>
    </citation>
    <scope>NUCLEOTIDE SEQUENCE [LARGE SCALE GENOMIC DNA]</scope>
    <source>
        <strain>BN</strain>
        <strain evidence="2">Sprague-Dawley</strain>
    </source>
</reference>
<organism evidence="1 2">
    <name type="scientific">Rattus norvegicus</name>
    <name type="common">Rat</name>
    <dbReference type="NCBI Taxonomy" id="10116"/>
    <lineage>
        <taxon>Eukaryota</taxon>
        <taxon>Metazoa</taxon>
        <taxon>Chordata</taxon>
        <taxon>Craniata</taxon>
        <taxon>Vertebrata</taxon>
        <taxon>Euteleostomi</taxon>
        <taxon>Mammalia</taxon>
        <taxon>Eutheria</taxon>
        <taxon>Euarchontoglires</taxon>
        <taxon>Glires</taxon>
        <taxon>Rodentia</taxon>
        <taxon>Myomorpha</taxon>
        <taxon>Muroidea</taxon>
        <taxon>Muridae</taxon>
        <taxon>Murinae</taxon>
        <taxon>Rattus</taxon>
    </lineage>
</organism>
<proteinExistence type="predicted"/>
<dbReference type="AlphaFoldDB" id="A6KUD7"/>
<sequence>MIFGTIKFPHYFHDFQEGLRQK</sequence>
<evidence type="ECO:0000313" key="1">
    <source>
        <dbReference type="EMBL" id="EDL83252.1"/>
    </source>
</evidence>
<dbReference type="EMBL" id="CH474179">
    <property type="protein sequence ID" value="EDL83252.1"/>
    <property type="molecule type" value="Genomic_DNA"/>
</dbReference>
<evidence type="ECO:0000313" key="2">
    <source>
        <dbReference type="Proteomes" id="UP000234681"/>
    </source>
</evidence>
<name>A6KUD7_RAT</name>
<dbReference type="Proteomes" id="UP000234681">
    <property type="component" value="Unassembled WGS sequence"/>
</dbReference>
<gene>
    <name evidence="1" type="ORF">rCG_54746</name>
</gene>
<protein>
    <submittedName>
        <fullName evidence="1">RCG54746</fullName>
    </submittedName>
</protein>
<accession>A6KUD7</accession>